<evidence type="ECO:0000256" key="6">
    <source>
        <dbReference type="ARBA" id="ARBA00023136"/>
    </source>
</evidence>
<organism evidence="9 10">
    <name type="scientific">Bradyrhizobium amphicarpaeae</name>
    <dbReference type="NCBI Taxonomy" id="1404768"/>
    <lineage>
        <taxon>Bacteria</taxon>
        <taxon>Pseudomonadati</taxon>
        <taxon>Pseudomonadota</taxon>
        <taxon>Alphaproteobacteria</taxon>
        <taxon>Hyphomicrobiales</taxon>
        <taxon>Nitrobacteraceae</taxon>
        <taxon>Bradyrhizobium</taxon>
    </lineage>
</organism>
<feature type="transmembrane region" description="Helical" evidence="7">
    <location>
        <begin position="247"/>
        <end position="271"/>
    </location>
</feature>
<feature type="transmembrane region" description="Helical" evidence="7">
    <location>
        <begin position="283"/>
        <end position="301"/>
    </location>
</feature>
<evidence type="ECO:0000256" key="7">
    <source>
        <dbReference type="SAM" id="Phobius"/>
    </source>
</evidence>
<comment type="subcellular location">
    <subcellularLocation>
        <location evidence="1">Cell membrane</location>
        <topology evidence="1">Multi-pass membrane protein</topology>
    </subcellularLocation>
</comment>
<feature type="transmembrane region" description="Helical" evidence="7">
    <location>
        <begin position="338"/>
        <end position="357"/>
    </location>
</feature>
<dbReference type="GO" id="GO:0022857">
    <property type="term" value="F:transmembrane transporter activity"/>
    <property type="evidence" value="ECO:0007669"/>
    <property type="project" value="InterPro"/>
</dbReference>
<dbReference type="PROSITE" id="PS00216">
    <property type="entry name" value="SUGAR_TRANSPORT_1"/>
    <property type="match status" value="1"/>
</dbReference>
<reference evidence="9 10" key="1">
    <citation type="journal article" date="2017" name="Syst. Appl. Microbiol.">
        <title>Soybeans inoculated with root zone soils of Canadian native legumes harbour diverse and novel Bradyrhizobium spp. that possess agricultural potential.</title>
        <authorList>
            <person name="Bromfield E.S.P."/>
            <person name="Cloutier S."/>
            <person name="Tambong J.T."/>
            <person name="Tran Thi T.V."/>
        </authorList>
    </citation>
    <scope>NUCLEOTIDE SEQUENCE [LARGE SCALE GENOMIC DNA]</scope>
    <source>
        <strain evidence="9 10">39S1MB</strain>
    </source>
</reference>
<accession>A0A2U8PPV9</accession>
<name>A0A2U8PPV9_9BRAD</name>
<evidence type="ECO:0000256" key="5">
    <source>
        <dbReference type="ARBA" id="ARBA00022989"/>
    </source>
</evidence>
<evidence type="ECO:0000313" key="10">
    <source>
        <dbReference type="Proteomes" id="UP000215884"/>
    </source>
</evidence>
<dbReference type="PANTHER" id="PTHR43045">
    <property type="entry name" value="SHIKIMATE TRANSPORTER"/>
    <property type="match status" value="1"/>
</dbReference>
<sequence>MTIITDNVADQWSARTPSIAKVAWASVLGTAIEWYDFLIYGTAAALVFNKLFFPAFDPLIGTVAAFGTYAVGFVARPIGGAIIGHFGDRIGRKSMLVATLLMMGIGTFLIGCLPTYDEVGIWAPIMLVALRFVQGIGIGGEWSGAVTMMIEHAGKRRGFWGSLVQVGFPMGVAASTGIFALVTQLPDASFLSWGWRVPFLLSLVLVLVGLIARYSLAETPEFKQVLERKDVVSQPIFEIFRRDWRNLLLAIGITVSEVGLAYLLTVFVITYSTTKLGMPRQTVLNAVVYAALVEFVTLPLAGWLSDLYGRKTLYLAGAIASIVMAFPLFWLLDTKDATIVTLALIVTMTLTHALLFGPKAAYMPELFGTRTRYSGASLGANIAAALSGGLSPLIATALLVWTGGAWAISIFIIALSVLTLVSVLAAPETARLPLKY</sequence>
<feature type="transmembrane region" description="Helical" evidence="7">
    <location>
        <begin position="122"/>
        <end position="146"/>
    </location>
</feature>
<dbReference type="CDD" id="cd17369">
    <property type="entry name" value="MFS_ShiA_like"/>
    <property type="match status" value="1"/>
</dbReference>
<dbReference type="KEGG" id="brq:CIT40_06280"/>
<dbReference type="Pfam" id="PF07690">
    <property type="entry name" value="MFS_1"/>
    <property type="match status" value="1"/>
</dbReference>
<proteinExistence type="predicted"/>
<keyword evidence="2" id="KW-0813">Transport</keyword>
<dbReference type="InterPro" id="IPR020846">
    <property type="entry name" value="MFS_dom"/>
</dbReference>
<evidence type="ECO:0000259" key="8">
    <source>
        <dbReference type="PROSITE" id="PS50850"/>
    </source>
</evidence>
<keyword evidence="6 7" id="KW-0472">Membrane</keyword>
<evidence type="ECO:0000256" key="3">
    <source>
        <dbReference type="ARBA" id="ARBA00022475"/>
    </source>
</evidence>
<evidence type="ECO:0000313" key="9">
    <source>
        <dbReference type="EMBL" id="AWL99670.1"/>
    </source>
</evidence>
<evidence type="ECO:0000256" key="2">
    <source>
        <dbReference type="ARBA" id="ARBA00022448"/>
    </source>
</evidence>
<feature type="transmembrane region" description="Helical" evidence="7">
    <location>
        <begin position="158"/>
        <end position="181"/>
    </location>
</feature>
<feature type="domain" description="Major facilitator superfamily (MFS) profile" evidence="8">
    <location>
        <begin position="22"/>
        <end position="430"/>
    </location>
</feature>
<evidence type="ECO:0000256" key="1">
    <source>
        <dbReference type="ARBA" id="ARBA00004651"/>
    </source>
</evidence>
<feature type="transmembrane region" description="Helical" evidence="7">
    <location>
        <begin position="378"/>
        <end position="400"/>
    </location>
</feature>
<protein>
    <submittedName>
        <fullName evidence="9">MFS transporter</fullName>
    </submittedName>
</protein>
<feature type="transmembrane region" description="Helical" evidence="7">
    <location>
        <begin position="193"/>
        <end position="216"/>
    </location>
</feature>
<keyword evidence="4 7" id="KW-0812">Transmembrane</keyword>
<reference evidence="9 10" key="2">
    <citation type="journal article" date="2019" name="Int. J. Syst. Evol. Microbiol.">
        <title>Description and complete genome sequence of Bradyrhizobium amphicarpaeae sp. nov., harbouring photosystem and nitrogen-fixation genes.</title>
        <authorList>
            <person name="Bromfield E.S.P."/>
            <person name="Cloutier S."/>
            <person name="Nguyen H.D.T."/>
        </authorList>
    </citation>
    <scope>NUCLEOTIDE SEQUENCE [LARGE SCALE GENOMIC DNA]</scope>
    <source>
        <strain evidence="9 10">39S1MB</strain>
    </source>
</reference>
<dbReference type="SUPFAM" id="SSF103473">
    <property type="entry name" value="MFS general substrate transporter"/>
    <property type="match status" value="1"/>
</dbReference>
<dbReference type="EMBL" id="CP029426">
    <property type="protein sequence ID" value="AWL99670.1"/>
    <property type="molecule type" value="Genomic_DNA"/>
</dbReference>
<dbReference type="GO" id="GO:0005886">
    <property type="term" value="C:plasma membrane"/>
    <property type="evidence" value="ECO:0007669"/>
    <property type="project" value="UniProtKB-SubCell"/>
</dbReference>
<keyword evidence="10" id="KW-1185">Reference proteome</keyword>
<feature type="transmembrane region" description="Helical" evidence="7">
    <location>
        <begin position="406"/>
        <end position="426"/>
    </location>
</feature>
<feature type="transmembrane region" description="Helical" evidence="7">
    <location>
        <begin position="59"/>
        <end position="83"/>
    </location>
</feature>
<dbReference type="Proteomes" id="UP000215884">
    <property type="component" value="Chromosome"/>
</dbReference>
<dbReference type="InterPro" id="IPR036259">
    <property type="entry name" value="MFS_trans_sf"/>
</dbReference>
<dbReference type="PROSITE" id="PS50850">
    <property type="entry name" value="MFS"/>
    <property type="match status" value="1"/>
</dbReference>
<dbReference type="OrthoDB" id="9783227at2"/>
<dbReference type="PANTHER" id="PTHR43045:SF1">
    <property type="entry name" value="SHIKIMATE TRANSPORTER"/>
    <property type="match status" value="1"/>
</dbReference>
<dbReference type="InterPro" id="IPR005829">
    <property type="entry name" value="Sugar_transporter_CS"/>
</dbReference>
<feature type="transmembrane region" description="Helical" evidence="7">
    <location>
        <begin position="313"/>
        <end position="332"/>
    </location>
</feature>
<dbReference type="InterPro" id="IPR011701">
    <property type="entry name" value="MFS"/>
</dbReference>
<gene>
    <name evidence="9" type="ORF">CIT40_06280</name>
</gene>
<feature type="transmembrane region" description="Helical" evidence="7">
    <location>
        <begin position="95"/>
        <end position="116"/>
    </location>
</feature>
<keyword evidence="5 7" id="KW-1133">Transmembrane helix</keyword>
<keyword evidence="3" id="KW-1003">Cell membrane</keyword>
<dbReference type="AlphaFoldDB" id="A0A2U8PPV9"/>
<dbReference type="Gene3D" id="1.20.1250.20">
    <property type="entry name" value="MFS general substrate transporter like domains"/>
    <property type="match status" value="2"/>
</dbReference>
<evidence type="ECO:0000256" key="4">
    <source>
        <dbReference type="ARBA" id="ARBA00022692"/>
    </source>
</evidence>